<evidence type="ECO:0000256" key="2">
    <source>
        <dbReference type="ARBA" id="ARBA00022884"/>
    </source>
</evidence>
<evidence type="ECO:0000313" key="9">
    <source>
        <dbReference type="Proteomes" id="UP000799421"/>
    </source>
</evidence>
<feature type="compositionally biased region" description="Low complexity" evidence="5">
    <location>
        <begin position="16"/>
        <end position="40"/>
    </location>
</feature>
<feature type="region of interest" description="Disordered" evidence="5">
    <location>
        <begin position="1"/>
        <end position="147"/>
    </location>
</feature>
<proteinExistence type="predicted"/>
<dbReference type="GO" id="GO:0003729">
    <property type="term" value="F:mRNA binding"/>
    <property type="evidence" value="ECO:0007669"/>
    <property type="project" value="TreeGrafter"/>
</dbReference>
<dbReference type="PROSITE" id="PS50102">
    <property type="entry name" value="RRM"/>
    <property type="match status" value="1"/>
</dbReference>
<evidence type="ECO:0000313" key="8">
    <source>
        <dbReference type="EMBL" id="KAF2861595.1"/>
    </source>
</evidence>
<protein>
    <recommendedName>
        <fullName evidence="10">HTH La-type RNA-binding domain-containing protein</fullName>
    </recommendedName>
</protein>
<sequence length="404" mass="43828">MSKVEASKSAEENKPAAESAVADATVTETVSASSASAVEEASAEKSTEANGAGRTVEESGADETAGENGKASVSVEKTIAEAESTEKQDTASDAKQTEPENEIAKTSEKTADASAGASKDTKDSKDSTRKSRPNQRKSTFTQPESSDPVQILHQVEFYFSDSNLPIDTFLLKSTGGHANKPIPLATIHNFKRMRHFQPYSSVRSALLESKLLNLDEQDNITRKIPLDEKFTDSVKENSKLLQAETLARSVYVKGFGEEGEDTHLEIEGFFKNFGPVRAVRLRRDFEGRFKGSVFVEFESEDVRDGFLGLETKPMWKGEELMIKSKKEYLESKGRMKDGEEEVKKNGGQEKKRSGAQRGGRGGRGGRGRGRGGSRGTKRSRVDGDESKGVKKVKGGDGEAQAVAG</sequence>
<feature type="region of interest" description="Disordered" evidence="5">
    <location>
        <begin position="331"/>
        <end position="404"/>
    </location>
</feature>
<evidence type="ECO:0008006" key="10">
    <source>
        <dbReference type="Google" id="ProtNLM"/>
    </source>
</evidence>
<dbReference type="SUPFAM" id="SSF54928">
    <property type="entry name" value="RNA-binding domain, RBD"/>
    <property type="match status" value="1"/>
</dbReference>
<dbReference type="Proteomes" id="UP000799421">
    <property type="component" value="Unassembled WGS sequence"/>
</dbReference>
<keyword evidence="3" id="KW-0539">Nucleus</keyword>
<feature type="domain" description="HTH La-type RNA-binding" evidence="7">
    <location>
        <begin position="141"/>
        <end position="231"/>
    </location>
</feature>
<dbReference type="PROSITE" id="PS50961">
    <property type="entry name" value="HTH_LA"/>
    <property type="match status" value="1"/>
</dbReference>
<evidence type="ECO:0000259" key="7">
    <source>
        <dbReference type="PROSITE" id="PS50961"/>
    </source>
</evidence>
<dbReference type="CDD" id="cd12291">
    <property type="entry name" value="RRM1_La"/>
    <property type="match status" value="1"/>
</dbReference>
<feature type="compositionally biased region" description="Basic and acidic residues" evidence="5">
    <location>
        <begin position="331"/>
        <end position="352"/>
    </location>
</feature>
<dbReference type="SMART" id="SM00715">
    <property type="entry name" value="LA"/>
    <property type="match status" value="1"/>
</dbReference>
<dbReference type="InterPro" id="IPR045180">
    <property type="entry name" value="La_dom_prot"/>
</dbReference>
<name>A0A6A7C3Q7_9PEZI</name>
<organism evidence="8 9">
    <name type="scientific">Piedraia hortae CBS 480.64</name>
    <dbReference type="NCBI Taxonomy" id="1314780"/>
    <lineage>
        <taxon>Eukaryota</taxon>
        <taxon>Fungi</taxon>
        <taxon>Dikarya</taxon>
        <taxon>Ascomycota</taxon>
        <taxon>Pezizomycotina</taxon>
        <taxon>Dothideomycetes</taxon>
        <taxon>Dothideomycetidae</taxon>
        <taxon>Capnodiales</taxon>
        <taxon>Piedraiaceae</taxon>
        <taxon>Piedraia</taxon>
    </lineage>
</organism>
<dbReference type="InterPro" id="IPR012677">
    <property type="entry name" value="Nucleotide-bd_a/b_plait_sf"/>
</dbReference>
<dbReference type="SMART" id="SM00360">
    <property type="entry name" value="RRM"/>
    <property type="match status" value="1"/>
</dbReference>
<dbReference type="PANTHER" id="PTHR22792">
    <property type="entry name" value="LUPUS LA PROTEIN-RELATED"/>
    <property type="match status" value="1"/>
</dbReference>
<dbReference type="InterPro" id="IPR006630">
    <property type="entry name" value="La_HTH"/>
</dbReference>
<evidence type="ECO:0000256" key="5">
    <source>
        <dbReference type="SAM" id="MobiDB-lite"/>
    </source>
</evidence>
<feature type="compositionally biased region" description="Polar residues" evidence="5">
    <location>
        <begin position="136"/>
        <end position="147"/>
    </location>
</feature>
<dbReference type="SUPFAM" id="SSF46785">
    <property type="entry name" value="Winged helix' DNA-binding domain"/>
    <property type="match status" value="1"/>
</dbReference>
<dbReference type="Pfam" id="PF05383">
    <property type="entry name" value="La"/>
    <property type="match status" value="1"/>
</dbReference>
<dbReference type="InterPro" id="IPR036390">
    <property type="entry name" value="WH_DNA-bd_sf"/>
</dbReference>
<dbReference type="GO" id="GO:0005634">
    <property type="term" value="C:nucleus"/>
    <property type="evidence" value="ECO:0007669"/>
    <property type="project" value="UniProtKB-SubCell"/>
</dbReference>
<evidence type="ECO:0000256" key="1">
    <source>
        <dbReference type="ARBA" id="ARBA00004123"/>
    </source>
</evidence>
<dbReference type="InterPro" id="IPR000504">
    <property type="entry name" value="RRM_dom"/>
</dbReference>
<keyword evidence="2 4" id="KW-0694">RNA-binding</keyword>
<feature type="compositionally biased region" description="Basic residues" evidence="5">
    <location>
        <begin position="363"/>
        <end position="378"/>
    </location>
</feature>
<dbReference type="OrthoDB" id="439993at2759"/>
<reference evidence="8" key="1">
    <citation type="journal article" date="2020" name="Stud. Mycol.">
        <title>101 Dothideomycetes genomes: a test case for predicting lifestyles and emergence of pathogens.</title>
        <authorList>
            <person name="Haridas S."/>
            <person name="Albert R."/>
            <person name="Binder M."/>
            <person name="Bloem J."/>
            <person name="Labutti K."/>
            <person name="Salamov A."/>
            <person name="Andreopoulos B."/>
            <person name="Baker S."/>
            <person name="Barry K."/>
            <person name="Bills G."/>
            <person name="Bluhm B."/>
            <person name="Cannon C."/>
            <person name="Castanera R."/>
            <person name="Culley D."/>
            <person name="Daum C."/>
            <person name="Ezra D."/>
            <person name="Gonzalez J."/>
            <person name="Henrissat B."/>
            <person name="Kuo A."/>
            <person name="Liang C."/>
            <person name="Lipzen A."/>
            <person name="Lutzoni F."/>
            <person name="Magnuson J."/>
            <person name="Mondo S."/>
            <person name="Nolan M."/>
            <person name="Ohm R."/>
            <person name="Pangilinan J."/>
            <person name="Park H.-J."/>
            <person name="Ramirez L."/>
            <person name="Alfaro M."/>
            <person name="Sun H."/>
            <person name="Tritt A."/>
            <person name="Yoshinaga Y."/>
            <person name="Zwiers L.-H."/>
            <person name="Turgeon B."/>
            <person name="Goodwin S."/>
            <person name="Spatafora J."/>
            <person name="Crous P."/>
            <person name="Grigoriev I."/>
        </authorList>
    </citation>
    <scope>NUCLEOTIDE SEQUENCE</scope>
    <source>
        <strain evidence="8">CBS 480.64</strain>
    </source>
</reference>
<dbReference type="InterPro" id="IPR002344">
    <property type="entry name" value="Lupus_La"/>
</dbReference>
<dbReference type="EMBL" id="MU005971">
    <property type="protein sequence ID" value="KAF2861595.1"/>
    <property type="molecule type" value="Genomic_DNA"/>
</dbReference>
<evidence type="ECO:0000256" key="4">
    <source>
        <dbReference type="PROSITE-ProRule" id="PRU00332"/>
    </source>
</evidence>
<evidence type="ECO:0000256" key="3">
    <source>
        <dbReference type="ARBA" id="ARBA00023242"/>
    </source>
</evidence>
<feature type="domain" description="RRM" evidence="6">
    <location>
        <begin position="248"/>
        <end position="327"/>
    </location>
</feature>
<feature type="compositionally biased region" description="Basic and acidic residues" evidence="5">
    <location>
        <begin position="78"/>
        <end position="111"/>
    </location>
</feature>
<dbReference type="Gene3D" id="3.30.70.330">
    <property type="match status" value="1"/>
</dbReference>
<keyword evidence="9" id="KW-1185">Reference proteome</keyword>
<evidence type="ECO:0000259" key="6">
    <source>
        <dbReference type="PROSITE" id="PS50102"/>
    </source>
</evidence>
<dbReference type="InterPro" id="IPR036388">
    <property type="entry name" value="WH-like_DNA-bd_sf"/>
</dbReference>
<comment type="subcellular location">
    <subcellularLocation>
        <location evidence="1">Nucleus</location>
    </subcellularLocation>
</comment>
<dbReference type="GO" id="GO:1990904">
    <property type="term" value="C:ribonucleoprotein complex"/>
    <property type="evidence" value="ECO:0007669"/>
    <property type="project" value="InterPro"/>
</dbReference>
<dbReference type="AlphaFoldDB" id="A0A6A7C3Q7"/>
<dbReference type="GO" id="GO:0006396">
    <property type="term" value="P:RNA processing"/>
    <property type="evidence" value="ECO:0007669"/>
    <property type="project" value="InterPro"/>
</dbReference>
<gene>
    <name evidence="8" type="ORF">K470DRAFT_256717</name>
</gene>
<dbReference type="PANTHER" id="PTHR22792:SF140">
    <property type="entry name" value="ACHILLES, ISOFORM A"/>
    <property type="match status" value="1"/>
</dbReference>
<dbReference type="PRINTS" id="PR00302">
    <property type="entry name" value="LUPUSLA"/>
</dbReference>
<dbReference type="InterPro" id="IPR035979">
    <property type="entry name" value="RBD_domain_sf"/>
</dbReference>
<dbReference type="Pfam" id="PF00076">
    <property type="entry name" value="RRM_1"/>
    <property type="match status" value="1"/>
</dbReference>
<dbReference type="Gene3D" id="1.10.10.10">
    <property type="entry name" value="Winged helix-like DNA-binding domain superfamily/Winged helix DNA-binding domain"/>
    <property type="match status" value="1"/>
</dbReference>
<feature type="compositionally biased region" description="Basic and acidic residues" evidence="5">
    <location>
        <begin position="119"/>
        <end position="129"/>
    </location>
</feature>
<accession>A0A6A7C3Q7</accession>
<feature type="compositionally biased region" description="Basic and acidic residues" evidence="5">
    <location>
        <begin position="1"/>
        <end position="15"/>
    </location>
</feature>
<feature type="compositionally biased region" description="Basic and acidic residues" evidence="5">
    <location>
        <begin position="379"/>
        <end position="396"/>
    </location>
</feature>